<accession>A0ACD4RGP1</accession>
<evidence type="ECO:0000313" key="1">
    <source>
        <dbReference type="EMBL" id="WHZ59483.1"/>
    </source>
</evidence>
<gene>
    <name evidence="1" type="ORF">QLQ22_09200</name>
</gene>
<organism evidence="1 2">
    <name type="scientific">Metabacillus hrfriensis</name>
    <dbReference type="NCBI Taxonomy" id="3048891"/>
    <lineage>
        <taxon>Bacteria</taxon>
        <taxon>Bacillati</taxon>
        <taxon>Bacillota</taxon>
        <taxon>Bacilli</taxon>
        <taxon>Bacillales</taxon>
        <taxon>Bacillaceae</taxon>
        <taxon>Metabacillus</taxon>
    </lineage>
</organism>
<dbReference type="EMBL" id="CP126116">
    <property type="protein sequence ID" value="WHZ59483.1"/>
    <property type="molecule type" value="Genomic_DNA"/>
</dbReference>
<proteinExistence type="predicted"/>
<protein>
    <submittedName>
        <fullName evidence="1">Uncharacterized protein</fullName>
    </submittedName>
</protein>
<name>A0ACD4RGP1_9BACI</name>
<evidence type="ECO:0000313" key="2">
    <source>
        <dbReference type="Proteomes" id="UP001226091"/>
    </source>
</evidence>
<keyword evidence="2" id="KW-1185">Reference proteome</keyword>
<reference evidence="2" key="1">
    <citation type="journal article" date="2025" name="Aquaculture">
        <title>Assessment of the bioflocculant production and safety properties of Metabacillus hrfriensis sp. nov. based on phenotypic and whole-genome sequencing analysis.</title>
        <authorList>
            <person name="Zhang R."/>
            <person name="Zhao Z."/>
            <person name="Luo L."/>
            <person name="Wang S."/>
            <person name="Guo K."/>
            <person name="Xu W."/>
        </authorList>
    </citation>
    <scope>NUCLEOTIDE SEQUENCE [LARGE SCALE GENOMIC DNA]</scope>
    <source>
        <strain evidence="2">CT-WN-B3</strain>
    </source>
</reference>
<sequence>MAKRIQIPSNLLTHHYIQNEKTELKIVTPHYELNPDLYFSEELSKAFKTEAMELFYSYVRKANRMEGENEFEFK</sequence>
<dbReference type="Proteomes" id="UP001226091">
    <property type="component" value="Chromosome"/>
</dbReference>